<proteinExistence type="predicted"/>
<dbReference type="EMBL" id="BAABCE010000001">
    <property type="protein sequence ID" value="GAA3525092.1"/>
    <property type="molecule type" value="Genomic_DNA"/>
</dbReference>
<keyword evidence="1" id="KW-0472">Membrane</keyword>
<comment type="caution">
    <text evidence="2">The sequence shown here is derived from an EMBL/GenBank/DDBJ whole genome shotgun (WGS) entry which is preliminary data.</text>
</comment>
<keyword evidence="1" id="KW-0812">Transmembrane</keyword>
<protein>
    <submittedName>
        <fullName evidence="2">Uncharacterized protein</fullName>
    </submittedName>
</protein>
<feature type="transmembrane region" description="Helical" evidence="1">
    <location>
        <begin position="37"/>
        <end position="54"/>
    </location>
</feature>
<evidence type="ECO:0000313" key="2">
    <source>
        <dbReference type="EMBL" id="GAA3525092.1"/>
    </source>
</evidence>
<gene>
    <name evidence="2" type="ORF">GCM10022295_03790</name>
</gene>
<sequence length="71" mass="7522">MEMMTVCPTQIGPAAAAASSALSKTTEGFLLAAVPEFLGSLAAALVVAVATWGLHRARRRFLSSECNREER</sequence>
<dbReference type="Proteomes" id="UP001500707">
    <property type="component" value="Unassembled WGS sequence"/>
</dbReference>
<name>A0ABP6V0L9_9ACTN</name>
<evidence type="ECO:0000256" key="1">
    <source>
        <dbReference type="SAM" id="Phobius"/>
    </source>
</evidence>
<evidence type="ECO:0000313" key="3">
    <source>
        <dbReference type="Proteomes" id="UP001500707"/>
    </source>
</evidence>
<keyword evidence="1" id="KW-1133">Transmembrane helix</keyword>
<organism evidence="2 3">
    <name type="scientific">Streptomyces osmaniensis</name>
    <dbReference type="NCBI Taxonomy" id="593134"/>
    <lineage>
        <taxon>Bacteria</taxon>
        <taxon>Bacillati</taxon>
        <taxon>Actinomycetota</taxon>
        <taxon>Actinomycetes</taxon>
        <taxon>Kitasatosporales</taxon>
        <taxon>Streptomycetaceae</taxon>
        <taxon>Streptomyces</taxon>
    </lineage>
</organism>
<keyword evidence="3" id="KW-1185">Reference proteome</keyword>
<accession>A0ABP6V0L9</accession>
<reference evidence="3" key="1">
    <citation type="journal article" date="2019" name="Int. J. Syst. Evol. Microbiol.">
        <title>The Global Catalogue of Microorganisms (GCM) 10K type strain sequencing project: providing services to taxonomists for standard genome sequencing and annotation.</title>
        <authorList>
            <consortium name="The Broad Institute Genomics Platform"/>
            <consortium name="The Broad Institute Genome Sequencing Center for Infectious Disease"/>
            <person name="Wu L."/>
            <person name="Ma J."/>
        </authorList>
    </citation>
    <scope>NUCLEOTIDE SEQUENCE [LARGE SCALE GENOMIC DNA]</scope>
    <source>
        <strain evidence="3">JCM 17656</strain>
    </source>
</reference>